<dbReference type="EMBL" id="LK052936">
    <property type="protein sequence ID" value="CDR36252.1"/>
    <property type="molecule type" value="Genomic_DNA"/>
</dbReference>
<organism evidence="5">
    <name type="scientific">Rhodotorula toruloides</name>
    <name type="common">Yeast</name>
    <name type="synonym">Rhodosporidium toruloides</name>
    <dbReference type="NCBI Taxonomy" id="5286"/>
    <lineage>
        <taxon>Eukaryota</taxon>
        <taxon>Fungi</taxon>
        <taxon>Dikarya</taxon>
        <taxon>Basidiomycota</taxon>
        <taxon>Pucciniomycotina</taxon>
        <taxon>Microbotryomycetes</taxon>
        <taxon>Sporidiobolales</taxon>
        <taxon>Sporidiobolaceae</taxon>
        <taxon>Rhodotorula</taxon>
    </lineage>
</organism>
<dbReference type="InterPro" id="IPR051164">
    <property type="entry name" value="NmrA-like_oxidored"/>
</dbReference>
<evidence type="ECO:0000259" key="4">
    <source>
        <dbReference type="Pfam" id="PF05368"/>
    </source>
</evidence>
<evidence type="ECO:0000313" key="5">
    <source>
        <dbReference type="EMBL" id="CDR36252.1"/>
    </source>
</evidence>
<dbReference type="InterPro" id="IPR036291">
    <property type="entry name" value="NAD(P)-bd_dom_sf"/>
</dbReference>
<comment type="similarity">
    <text evidence="1">Belongs to the NmrA-type oxidoreductase family.</text>
</comment>
<gene>
    <name evidence="5" type="ORF">RHTO0S_01e17568g</name>
</gene>
<sequence length="316" mass="34312">MVASQSTGPKVLIMGATGAQGGSVLTHLLASDKPYQLAALTRDPSKPNAKEIEQKGVEIVKGDTADVKSLEQAFKGREVVFGLTNFWSHMSYDKEVAEGRAIVDAAKDAGVKTLVWSGLENAKEVSGGKVAGVEHFDSKAEVTKYARSVGGLTVLNVEPGCYMTNFLGGAMGPRRSSSNADEVLFSFPVRPEAKIALLATKEDYGAYVRAALEDEKLVKEGGDVLAASDELSVEEMVKQWSEVTGHKARFVQQSDADYLANFPGNHAKAGEELLEMLRWFDGYGYYGGKSIEPSQKILKGKVHSWKDWCKAQQWQV</sequence>
<dbReference type="CDD" id="cd05251">
    <property type="entry name" value="NmrA_like_SDR_a"/>
    <property type="match status" value="1"/>
</dbReference>
<dbReference type="Gene3D" id="3.90.25.10">
    <property type="entry name" value="UDP-galactose 4-epimerase, domain 1"/>
    <property type="match status" value="1"/>
</dbReference>
<proteinExistence type="inferred from homology"/>
<keyword evidence="3" id="KW-0560">Oxidoreductase</keyword>
<dbReference type="Pfam" id="PF05368">
    <property type="entry name" value="NmrA"/>
    <property type="match status" value="1"/>
</dbReference>
<name>A0A061ALM4_RHOTO</name>
<dbReference type="PANTHER" id="PTHR42748:SF30">
    <property type="entry name" value="NMRA-LIKE DOMAIN-CONTAINING PROTEIN"/>
    <property type="match status" value="1"/>
</dbReference>
<evidence type="ECO:0000256" key="2">
    <source>
        <dbReference type="ARBA" id="ARBA00022857"/>
    </source>
</evidence>
<dbReference type="InterPro" id="IPR008030">
    <property type="entry name" value="NmrA-like"/>
</dbReference>
<evidence type="ECO:0000256" key="3">
    <source>
        <dbReference type="ARBA" id="ARBA00023002"/>
    </source>
</evidence>
<dbReference type="GO" id="GO:0005634">
    <property type="term" value="C:nucleus"/>
    <property type="evidence" value="ECO:0007669"/>
    <property type="project" value="TreeGrafter"/>
</dbReference>
<dbReference type="AlphaFoldDB" id="A0A061ALM4"/>
<dbReference type="PANTHER" id="PTHR42748">
    <property type="entry name" value="NITROGEN METABOLITE REPRESSION PROTEIN NMRA FAMILY MEMBER"/>
    <property type="match status" value="1"/>
</dbReference>
<feature type="domain" description="NmrA-like" evidence="4">
    <location>
        <begin position="10"/>
        <end position="302"/>
    </location>
</feature>
<keyword evidence="2" id="KW-0521">NADP</keyword>
<reference evidence="5" key="1">
    <citation type="journal article" date="2014" name="Genome Announc.">
        <title>Draft genome sequence of Rhodosporidium toruloides CECT1137, an oleaginous yeast of biotechnological interest.</title>
        <authorList>
            <person name="Morin N."/>
            <person name="Calcas X."/>
            <person name="Devillers H."/>
            <person name="Durrens P."/>
            <person name="Sherman D.J."/>
            <person name="Nicaud J.-M."/>
            <person name="Neuveglise C."/>
        </authorList>
    </citation>
    <scope>NUCLEOTIDE SEQUENCE</scope>
    <source>
        <strain evidence="5">CECT1137</strain>
    </source>
</reference>
<dbReference type="GO" id="GO:0016491">
    <property type="term" value="F:oxidoreductase activity"/>
    <property type="evidence" value="ECO:0007669"/>
    <property type="project" value="UniProtKB-KW"/>
</dbReference>
<dbReference type="OrthoDB" id="300709at2759"/>
<dbReference type="Gene3D" id="3.40.50.720">
    <property type="entry name" value="NAD(P)-binding Rossmann-like Domain"/>
    <property type="match status" value="1"/>
</dbReference>
<dbReference type="SUPFAM" id="SSF51735">
    <property type="entry name" value="NAD(P)-binding Rossmann-fold domains"/>
    <property type="match status" value="1"/>
</dbReference>
<evidence type="ECO:0000256" key="1">
    <source>
        <dbReference type="ARBA" id="ARBA00006328"/>
    </source>
</evidence>
<protein>
    <submittedName>
        <fullName evidence="5">RHTO0S01e17568g1_1</fullName>
    </submittedName>
</protein>
<accession>A0A061ALM4</accession>